<dbReference type="InterPro" id="IPR050194">
    <property type="entry name" value="Glycosyltransferase_grp1"/>
</dbReference>
<evidence type="ECO:0000313" key="2">
    <source>
        <dbReference type="EMBL" id="MEF7616693.1"/>
    </source>
</evidence>
<dbReference type="PANTHER" id="PTHR45947">
    <property type="entry name" value="SULFOQUINOVOSYL TRANSFERASE SQD2"/>
    <property type="match status" value="1"/>
</dbReference>
<reference evidence="2 3" key="1">
    <citation type="submission" date="2024-02" db="EMBL/GenBank/DDBJ databases">
        <title>Genome sequence of Aquincola sp. MAHUQ-54.</title>
        <authorList>
            <person name="Huq M.A."/>
        </authorList>
    </citation>
    <scope>NUCLEOTIDE SEQUENCE [LARGE SCALE GENOMIC DNA]</scope>
    <source>
        <strain evidence="2 3">MAHUQ-54</strain>
    </source>
</reference>
<comment type="caution">
    <text evidence="2">The sequence shown here is derived from an EMBL/GenBank/DDBJ whole genome shotgun (WGS) entry which is preliminary data.</text>
</comment>
<accession>A0AAW9Q9N1</accession>
<evidence type="ECO:0000313" key="3">
    <source>
        <dbReference type="Proteomes" id="UP001336250"/>
    </source>
</evidence>
<dbReference type="InterPro" id="IPR028098">
    <property type="entry name" value="Glyco_trans_4-like_N"/>
</dbReference>
<keyword evidence="3" id="KW-1185">Reference proteome</keyword>
<dbReference type="Pfam" id="PF13579">
    <property type="entry name" value="Glyco_trans_4_4"/>
    <property type="match status" value="1"/>
</dbReference>
<dbReference type="Gene3D" id="3.40.50.2000">
    <property type="entry name" value="Glycogen Phosphorylase B"/>
    <property type="match status" value="2"/>
</dbReference>
<organism evidence="2 3">
    <name type="scientific">Aquincola agrisoli</name>
    <dbReference type="NCBI Taxonomy" id="3119538"/>
    <lineage>
        <taxon>Bacteria</taxon>
        <taxon>Pseudomonadati</taxon>
        <taxon>Pseudomonadota</taxon>
        <taxon>Betaproteobacteria</taxon>
        <taxon>Burkholderiales</taxon>
        <taxon>Sphaerotilaceae</taxon>
        <taxon>Aquincola</taxon>
    </lineage>
</organism>
<protein>
    <submittedName>
        <fullName evidence="2">Glycosyltransferase family 4 protein</fullName>
    </submittedName>
</protein>
<dbReference type="GO" id="GO:0016757">
    <property type="term" value="F:glycosyltransferase activity"/>
    <property type="evidence" value="ECO:0007669"/>
    <property type="project" value="TreeGrafter"/>
</dbReference>
<dbReference type="EMBL" id="JAZIBG010000048">
    <property type="protein sequence ID" value="MEF7616693.1"/>
    <property type="molecule type" value="Genomic_DNA"/>
</dbReference>
<dbReference type="PANTHER" id="PTHR45947:SF3">
    <property type="entry name" value="SULFOQUINOVOSYL TRANSFERASE SQD2"/>
    <property type="match status" value="1"/>
</dbReference>
<dbReference type="AlphaFoldDB" id="A0AAW9Q9N1"/>
<gene>
    <name evidence="2" type="ORF">V4F39_22455</name>
</gene>
<dbReference type="SUPFAM" id="SSF53756">
    <property type="entry name" value="UDP-Glycosyltransferase/glycogen phosphorylase"/>
    <property type="match status" value="1"/>
</dbReference>
<dbReference type="CDD" id="cd03794">
    <property type="entry name" value="GT4_WbuB-like"/>
    <property type="match status" value="1"/>
</dbReference>
<sequence length="399" mass="44081">MRQAVRVLLLVENNSYPFDFRVRREAQALRDAGYRVSVIAPRAPGQRWREEIDGIRVHRFPQPPGGRGIAGYAFEFLYATLAMGALAGWVVLREGVDVVHAANPPDVLCAIGAVAGLCGKKFVFDQHDLSPEIYLSRSARQRKDIAYRCLRLAERCAYAAADVVIATNESYRQLAIERGGKPADKVFVVRNGPPLSYQPMPPDPALRGRAAHLIGYVGMIGPQDGLDYWLRAIAHMVHRLGRRDFLAVIIGHGDALPGIQALAGELGIEPWVHFTGLLPEQEARRHLSATTVCIQPDPSSPLNDKSTMNKMMEYMALSKPSVAFDLPETRRSAEGAALYAQANDEQDFAARVCWLLDRPEECARMGEIGRRRVAESLAWEHSVPRLLRAYADGLGLGPA</sequence>
<proteinExistence type="predicted"/>
<dbReference type="Proteomes" id="UP001336250">
    <property type="component" value="Unassembled WGS sequence"/>
</dbReference>
<evidence type="ECO:0000259" key="1">
    <source>
        <dbReference type="Pfam" id="PF13579"/>
    </source>
</evidence>
<dbReference type="RefSeq" id="WP_332292250.1">
    <property type="nucleotide sequence ID" value="NZ_JAZIBG010000048.1"/>
</dbReference>
<name>A0AAW9Q9N1_9BURK</name>
<dbReference type="Pfam" id="PF13692">
    <property type="entry name" value="Glyco_trans_1_4"/>
    <property type="match status" value="1"/>
</dbReference>
<feature type="domain" description="Glycosyltransferase subfamily 4-like N-terminal" evidence="1">
    <location>
        <begin position="21"/>
        <end position="192"/>
    </location>
</feature>